<dbReference type="Gene3D" id="3.30.70.20">
    <property type="match status" value="2"/>
</dbReference>
<keyword evidence="5" id="KW-0411">Iron-sulfur</keyword>
<evidence type="ECO:0000313" key="8">
    <source>
        <dbReference type="Proteomes" id="UP000435138"/>
    </source>
</evidence>
<dbReference type="GO" id="GO:0046872">
    <property type="term" value="F:metal ion binding"/>
    <property type="evidence" value="ECO:0007669"/>
    <property type="project" value="UniProtKB-KW"/>
</dbReference>
<feature type="domain" description="4Fe-4S ferredoxin-type" evidence="6">
    <location>
        <begin position="93"/>
        <end position="125"/>
    </location>
</feature>
<organism evidence="7 8">
    <name type="scientific">Endobacterium cereale</name>
    <dbReference type="NCBI Taxonomy" id="2663029"/>
    <lineage>
        <taxon>Bacteria</taxon>
        <taxon>Pseudomonadati</taxon>
        <taxon>Pseudomonadota</taxon>
        <taxon>Alphaproteobacteria</taxon>
        <taxon>Hyphomicrobiales</taxon>
        <taxon>Rhizobiaceae</taxon>
        <taxon>Endobacterium</taxon>
    </lineage>
</organism>
<feature type="domain" description="4Fe-4S ferredoxin-type" evidence="6">
    <location>
        <begin position="24"/>
        <end position="56"/>
    </location>
</feature>
<evidence type="ECO:0000256" key="2">
    <source>
        <dbReference type="ARBA" id="ARBA00022723"/>
    </source>
</evidence>
<keyword evidence="8" id="KW-1185">Reference proteome</keyword>
<dbReference type="SUPFAM" id="SSF54862">
    <property type="entry name" value="4Fe-4S ferredoxins"/>
    <property type="match status" value="1"/>
</dbReference>
<evidence type="ECO:0000256" key="3">
    <source>
        <dbReference type="ARBA" id="ARBA00022737"/>
    </source>
</evidence>
<reference evidence="7 8" key="1">
    <citation type="submission" date="2019-11" db="EMBL/GenBank/DDBJ databases">
        <title>Genome analysis of Rhizobacterium cereale a novel genus and species isolated from maize roots in North Spain.</title>
        <authorList>
            <person name="Menendez E."/>
            <person name="Flores-Felix J.D."/>
            <person name="Ramirez-Bahena M.-H."/>
            <person name="Igual J.M."/>
            <person name="Garcia-Fraile P."/>
            <person name="Peix A."/>
            <person name="Velazquez E."/>
        </authorList>
    </citation>
    <scope>NUCLEOTIDE SEQUENCE [LARGE SCALE GENOMIC DNA]</scope>
    <source>
        <strain evidence="7 8">RZME27</strain>
    </source>
</reference>
<feature type="domain" description="4Fe-4S ferredoxin-type" evidence="6">
    <location>
        <begin position="58"/>
        <end position="87"/>
    </location>
</feature>
<dbReference type="Proteomes" id="UP000435138">
    <property type="component" value="Unassembled WGS sequence"/>
</dbReference>
<dbReference type="PANTHER" id="PTHR43687:SF1">
    <property type="entry name" value="FERREDOXIN III"/>
    <property type="match status" value="1"/>
</dbReference>
<keyword evidence="3" id="KW-0677">Repeat</keyword>
<feature type="domain" description="4Fe-4S ferredoxin-type" evidence="6">
    <location>
        <begin position="130"/>
        <end position="159"/>
    </location>
</feature>
<keyword evidence="2" id="KW-0479">Metal-binding</keyword>
<dbReference type="GO" id="GO:0051539">
    <property type="term" value="F:4 iron, 4 sulfur cluster binding"/>
    <property type="evidence" value="ECO:0007669"/>
    <property type="project" value="UniProtKB-KW"/>
</dbReference>
<keyword evidence="1" id="KW-0004">4Fe-4S</keyword>
<evidence type="ECO:0000256" key="5">
    <source>
        <dbReference type="ARBA" id="ARBA00023014"/>
    </source>
</evidence>
<dbReference type="CDD" id="cd10564">
    <property type="entry name" value="NapF_like"/>
    <property type="match status" value="1"/>
</dbReference>
<gene>
    <name evidence="7" type="ORF">GAO09_00185</name>
</gene>
<proteinExistence type="predicted"/>
<accession>A0A6A8A109</accession>
<dbReference type="InterPro" id="IPR017900">
    <property type="entry name" value="4Fe4S_Fe_S_CS"/>
</dbReference>
<dbReference type="InterPro" id="IPR004496">
    <property type="entry name" value="NapF"/>
</dbReference>
<keyword evidence="4" id="KW-0408">Iron</keyword>
<evidence type="ECO:0000259" key="6">
    <source>
        <dbReference type="PROSITE" id="PS51379"/>
    </source>
</evidence>
<evidence type="ECO:0000256" key="1">
    <source>
        <dbReference type="ARBA" id="ARBA00022485"/>
    </source>
</evidence>
<evidence type="ECO:0000256" key="4">
    <source>
        <dbReference type="ARBA" id="ARBA00023004"/>
    </source>
</evidence>
<sequence length="166" mass="17621">MGQVASTRRAFLTGSVLRHRQAYYPPGVTDTSIGNCSGCGECAEACPTKVILMREGLPVVDFQAGECTFCGECSARCPERVFPPEPATSFAHHAVIADTCLALNFVDCQACREVCPTTAIRFRPRLGGPFVPLLDSDACTGCGACISVCPTRSITMTANTREVAHA</sequence>
<dbReference type="EMBL" id="WIXI01000021">
    <property type="protein sequence ID" value="MQY44492.1"/>
    <property type="molecule type" value="Genomic_DNA"/>
</dbReference>
<dbReference type="Pfam" id="PF12838">
    <property type="entry name" value="Fer4_7"/>
    <property type="match status" value="2"/>
</dbReference>
<dbReference type="AlphaFoldDB" id="A0A6A8A109"/>
<comment type="caution">
    <text evidence="7">The sequence shown here is derived from an EMBL/GenBank/DDBJ whole genome shotgun (WGS) entry which is preliminary data.</text>
</comment>
<dbReference type="PANTHER" id="PTHR43687">
    <property type="entry name" value="ADENYLYLSULFATE REDUCTASE, BETA SUBUNIT"/>
    <property type="match status" value="1"/>
</dbReference>
<dbReference type="PROSITE" id="PS51379">
    <property type="entry name" value="4FE4S_FER_2"/>
    <property type="match status" value="4"/>
</dbReference>
<dbReference type="InterPro" id="IPR050572">
    <property type="entry name" value="Fe-S_Ferredoxin"/>
</dbReference>
<dbReference type="InterPro" id="IPR017896">
    <property type="entry name" value="4Fe4S_Fe-S-bd"/>
</dbReference>
<dbReference type="RefSeq" id="WP_153352065.1">
    <property type="nucleotide sequence ID" value="NZ_JAYKOO010000021.1"/>
</dbReference>
<name>A0A6A8A109_9HYPH</name>
<protein>
    <submittedName>
        <fullName evidence="7">4Fe-4S dicluster domain-containing protein</fullName>
    </submittedName>
</protein>
<dbReference type="PROSITE" id="PS00198">
    <property type="entry name" value="4FE4S_FER_1"/>
    <property type="match status" value="2"/>
</dbReference>
<evidence type="ECO:0000313" key="7">
    <source>
        <dbReference type="EMBL" id="MQY44492.1"/>
    </source>
</evidence>